<sequence length="136" mass="16119">MKVWMSSEKEALVGKAEHAARNKIEPVINRILDKVNLVGDLEKWSVIFIIMRDEWLESYPELKRYHKAKKDVELRVQLPFSEFRDADENQQINLLLDALLRSVDMMGEMKNLKLKYEDCYLLKEVIERARLELNPT</sequence>
<comment type="caution">
    <text evidence="1">The sequence shown here is derived from an EMBL/GenBank/DDBJ whole genome shotgun (WGS) entry which is preliminary data.</text>
</comment>
<name>A0ABR6V920_9PSED</name>
<dbReference type="Pfam" id="PF15571">
    <property type="entry name" value="Imm44"/>
    <property type="match status" value="1"/>
</dbReference>
<keyword evidence="2" id="KW-1185">Reference proteome</keyword>
<reference evidence="1 2" key="1">
    <citation type="journal article" date="2020" name="Microorganisms">
        <title>Reliable Identification of Environmental Pseudomonas Isolates Using the rpoD Gene.</title>
        <authorList>
            <consortium name="The Broad Institute Genome Sequencing Platform"/>
            <person name="Girard L."/>
            <person name="Lood C."/>
            <person name="Rokni-Zadeh H."/>
            <person name="van Noort V."/>
            <person name="Lavigne R."/>
            <person name="De Mot R."/>
        </authorList>
    </citation>
    <scope>NUCLEOTIDE SEQUENCE [LARGE SCALE GENOMIC DNA]</scope>
    <source>
        <strain evidence="1 2">RW7P2</strain>
    </source>
</reference>
<evidence type="ECO:0000313" key="2">
    <source>
        <dbReference type="Proteomes" id="UP000628086"/>
    </source>
</evidence>
<dbReference type="Proteomes" id="UP000628086">
    <property type="component" value="Unassembled WGS sequence"/>
</dbReference>
<proteinExistence type="predicted"/>
<dbReference type="InterPro" id="IPR029078">
    <property type="entry name" value="Imm44"/>
</dbReference>
<accession>A0ABR6V920</accession>
<organism evidence="1 2">
    <name type="scientific">Pseudomonas taiwanensis</name>
    <dbReference type="NCBI Taxonomy" id="470150"/>
    <lineage>
        <taxon>Bacteria</taxon>
        <taxon>Pseudomonadati</taxon>
        <taxon>Pseudomonadota</taxon>
        <taxon>Gammaproteobacteria</taxon>
        <taxon>Pseudomonadales</taxon>
        <taxon>Pseudomonadaceae</taxon>
        <taxon>Pseudomonas</taxon>
    </lineage>
</organism>
<dbReference type="EMBL" id="JABWRS010000009">
    <property type="protein sequence ID" value="MBC3476618.1"/>
    <property type="molecule type" value="Genomic_DNA"/>
</dbReference>
<dbReference type="RefSeq" id="WP_186598752.1">
    <property type="nucleotide sequence ID" value="NZ_JABWRR010000020.1"/>
</dbReference>
<evidence type="ECO:0000313" key="1">
    <source>
        <dbReference type="EMBL" id="MBC3476618.1"/>
    </source>
</evidence>
<protein>
    <submittedName>
        <fullName evidence="1">Uncharacterized protein</fullName>
    </submittedName>
</protein>
<gene>
    <name evidence="1" type="ORF">HU747_13540</name>
</gene>